<reference evidence="3" key="1">
    <citation type="journal article" date="2021" name="Elife">
        <title>Highly contiguous assemblies of 101 drosophilid genomes.</title>
        <authorList>
            <person name="Kim B.Y."/>
            <person name="Wang J.R."/>
            <person name="Miller D.E."/>
            <person name="Barmina O."/>
            <person name="Delaney E."/>
            <person name="Thompson A."/>
            <person name="Comeault A.A."/>
            <person name="Peede D."/>
            <person name="D'Agostino E.R."/>
            <person name="Pelaez J."/>
            <person name="Aguilar J.M."/>
            <person name="Haji D."/>
            <person name="Matsunaga T."/>
            <person name="Armstrong E.E."/>
            <person name="Zych M."/>
            <person name="Ogawa Y."/>
            <person name="Stamenkovic-Radak M."/>
            <person name="Jelic M."/>
            <person name="Veselinovic M.S."/>
            <person name="Tanaskovic M."/>
            <person name="Eric P."/>
            <person name="Gao J.J."/>
            <person name="Katoh T.K."/>
            <person name="Toda M.J."/>
            <person name="Watabe H."/>
            <person name="Watada M."/>
            <person name="Davis J.S."/>
            <person name="Moyle L.C."/>
            <person name="Manoli G."/>
            <person name="Bertolini E."/>
            <person name="Kostal V."/>
            <person name="Hawley R.S."/>
            <person name="Takahashi A."/>
            <person name="Jones C.D."/>
            <person name="Price D.K."/>
            <person name="Whiteman N."/>
            <person name="Kopp A."/>
            <person name="Matute D.R."/>
            <person name="Petrov D.A."/>
        </authorList>
    </citation>
    <scope>NUCLEOTIDE SEQUENCE [LARGE SCALE GENOMIC DNA]</scope>
</reference>
<protein>
    <submittedName>
        <fullName evidence="4">Uncharacterized protein LOC108039389</fullName>
    </submittedName>
</protein>
<feature type="region of interest" description="Disordered" evidence="1">
    <location>
        <begin position="106"/>
        <end position="127"/>
    </location>
</feature>
<reference evidence="2" key="3">
    <citation type="submission" date="2025-05" db="UniProtKB">
        <authorList>
            <consortium name="EnsemblMetazoa"/>
        </authorList>
    </citation>
    <scope>IDENTIFICATION</scope>
</reference>
<name>A0A6P4EEY6_DRORH</name>
<evidence type="ECO:0000313" key="3">
    <source>
        <dbReference type="Proteomes" id="UP001652680"/>
    </source>
</evidence>
<dbReference type="RefSeq" id="XP_016971886.1">
    <property type="nucleotide sequence ID" value="XM_017116397.1"/>
</dbReference>
<dbReference type="EnsemblMetazoa" id="XM_017116397.2">
    <property type="protein sequence ID" value="XP_016971886.1"/>
    <property type="gene ID" value="LOC108039389"/>
</dbReference>
<gene>
    <name evidence="4" type="primary">LOC108039389</name>
    <name evidence="2" type="synonym">108039389</name>
</gene>
<dbReference type="OrthoDB" id="7865264at2759"/>
<sequence length="327" mass="36877">MSKSMPFARESHTPNIGRYTNSRTLQSVYSKLPPVMGGQRGASEVFVAGAMSARVKGVHLGAHDPVRVWNCNKPKMAKPANKTYNVYAKQKTSSVGKDAPKAIVKRWVHPPTPDHRPKEDKNKGGRPCNYESFYVPFEQDGSAKAEPLVGAFFVPLDDNREMPQQRRQKTKPVNLAEAKAKGFNAANRQHGPENKAAKRVCNFGMHSDRDQLLFSKFQQLRPAGERFVLKTGEMVALIAEIKSRQGKANEQMTVESVPPLPPPPQFAEDPKESRKRLLLHRCRTQTLFSTSDCDESLYKYACHLPFVRDPAHPDVFRPRLNRFSSRQ</sequence>
<proteinExistence type="predicted"/>
<feature type="compositionally biased region" description="Basic and acidic residues" evidence="1">
    <location>
        <begin position="112"/>
        <end position="123"/>
    </location>
</feature>
<dbReference type="GeneID" id="108039389"/>
<organism evidence="4">
    <name type="scientific">Drosophila rhopaloa</name>
    <name type="common">Fruit fly</name>
    <dbReference type="NCBI Taxonomy" id="1041015"/>
    <lineage>
        <taxon>Eukaryota</taxon>
        <taxon>Metazoa</taxon>
        <taxon>Ecdysozoa</taxon>
        <taxon>Arthropoda</taxon>
        <taxon>Hexapoda</taxon>
        <taxon>Insecta</taxon>
        <taxon>Pterygota</taxon>
        <taxon>Neoptera</taxon>
        <taxon>Endopterygota</taxon>
        <taxon>Diptera</taxon>
        <taxon>Brachycera</taxon>
        <taxon>Muscomorpha</taxon>
        <taxon>Ephydroidea</taxon>
        <taxon>Drosophilidae</taxon>
        <taxon>Drosophila</taxon>
        <taxon>Sophophora</taxon>
    </lineage>
</organism>
<accession>A0A6P4EEY6</accession>
<evidence type="ECO:0000313" key="4">
    <source>
        <dbReference type="RefSeq" id="XP_016971886.1"/>
    </source>
</evidence>
<keyword evidence="3" id="KW-1185">Reference proteome</keyword>
<feature type="region of interest" description="Disordered" evidence="1">
    <location>
        <begin position="253"/>
        <end position="272"/>
    </location>
</feature>
<reference evidence="4" key="2">
    <citation type="submission" date="2025-04" db="UniProtKB">
        <authorList>
            <consortium name="RefSeq"/>
        </authorList>
    </citation>
    <scope>IDENTIFICATION</scope>
</reference>
<dbReference type="Proteomes" id="UP001652680">
    <property type="component" value="Unassembled WGS sequence"/>
</dbReference>
<evidence type="ECO:0000313" key="2">
    <source>
        <dbReference type="EnsemblMetazoa" id="XP_016971886.1"/>
    </source>
</evidence>
<dbReference type="AlphaFoldDB" id="A0A6P4EEY6"/>
<evidence type="ECO:0000256" key="1">
    <source>
        <dbReference type="SAM" id="MobiDB-lite"/>
    </source>
</evidence>